<dbReference type="Proteomes" id="UP000325440">
    <property type="component" value="Unassembled WGS sequence"/>
</dbReference>
<dbReference type="GO" id="GO:0005085">
    <property type="term" value="F:guanyl-nucleotide exchange factor activity"/>
    <property type="evidence" value="ECO:0007669"/>
    <property type="project" value="InterPro"/>
</dbReference>
<gene>
    <name evidence="4" type="ORF">CINCED_3A011053</name>
</gene>
<dbReference type="InterPro" id="IPR004942">
    <property type="entry name" value="Roadblock/LAMTOR2_dom"/>
</dbReference>
<evidence type="ECO:0000256" key="2">
    <source>
        <dbReference type="ARBA" id="ARBA00072715"/>
    </source>
</evidence>
<evidence type="ECO:0000259" key="3">
    <source>
        <dbReference type="SMART" id="SM00960"/>
    </source>
</evidence>
<proteinExistence type="inferred from homology"/>
<organism evidence="4 5">
    <name type="scientific">Cinara cedri</name>
    <dbReference type="NCBI Taxonomy" id="506608"/>
    <lineage>
        <taxon>Eukaryota</taxon>
        <taxon>Metazoa</taxon>
        <taxon>Ecdysozoa</taxon>
        <taxon>Arthropoda</taxon>
        <taxon>Hexapoda</taxon>
        <taxon>Insecta</taxon>
        <taxon>Pterygota</taxon>
        <taxon>Neoptera</taxon>
        <taxon>Paraneoptera</taxon>
        <taxon>Hemiptera</taxon>
        <taxon>Sternorrhyncha</taxon>
        <taxon>Aphidomorpha</taxon>
        <taxon>Aphidoidea</taxon>
        <taxon>Aphididae</taxon>
        <taxon>Lachninae</taxon>
        <taxon>Cinara</taxon>
    </lineage>
</organism>
<dbReference type="InterPro" id="IPR037587">
    <property type="entry name" value="LAMTOR2-like"/>
</dbReference>
<dbReference type="GO" id="GO:0005737">
    <property type="term" value="C:cytoplasm"/>
    <property type="evidence" value="ECO:0007669"/>
    <property type="project" value="UniProtKB-ARBA"/>
</dbReference>
<dbReference type="EMBL" id="CABPRJ010001427">
    <property type="protein sequence ID" value="VVC35659.1"/>
    <property type="molecule type" value="Genomic_DNA"/>
</dbReference>
<dbReference type="Pfam" id="PF03259">
    <property type="entry name" value="Robl_LC7"/>
    <property type="match status" value="1"/>
</dbReference>
<comment type="similarity">
    <text evidence="1">Belongs to the GAMAD family.</text>
</comment>
<reference evidence="4 5" key="1">
    <citation type="submission" date="2019-08" db="EMBL/GenBank/DDBJ databases">
        <authorList>
            <person name="Alioto T."/>
            <person name="Alioto T."/>
            <person name="Gomez Garrido J."/>
        </authorList>
    </citation>
    <scope>NUCLEOTIDE SEQUENCE [LARGE SCALE GENOMIC DNA]</scope>
</reference>
<dbReference type="GO" id="GO:0032008">
    <property type="term" value="P:positive regulation of TOR signaling"/>
    <property type="evidence" value="ECO:0007669"/>
    <property type="project" value="InterPro"/>
</dbReference>
<dbReference type="Gene3D" id="3.30.450.30">
    <property type="entry name" value="Dynein light chain 2a, cytoplasmic"/>
    <property type="match status" value="1"/>
</dbReference>
<dbReference type="SUPFAM" id="SSF103196">
    <property type="entry name" value="Roadblock/LC7 domain"/>
    <property type="match status" value="1"/>
</dbReference>
<evidence type="ECO:0000313" key="5">
    <source>
        <dbReference type="Proteomes" id="UP000325440"/>
    </source>
</evidence>
<sequence length="125" mass="13771">MLRPKVLSQVLSQANTNGVENTMLLTHEGSLLAFSGYGDRDSRITAIIAANLWNTYQKNGLATLKEDQLQLVLMDCTEGRIAIKQVANILLCLYANRSVEFGLLKEKITTLATYLDGPLRQISAS</sequence>
<dbReference type="SMART" id="SM00960">
    <property type="entry name" value="Robl_LC7"/>
    <property type="match status" value="1"/>
</dbReference>
<accession>A0A5E4MW66</accession>
<evidence type="ECO:0000313" key="4">
    <source>
        <dbReference type="EMBL" id="VVC35659.1"/>
    </source>
</evidence>
<dbReference type="FunFam" id="3.30.450.30:FF:000004">
    <property type="entry name" value="ragulator complex protein LAMTOR2"/>
    <property type="match status" value="1"/>
</dbReference>
<keyword evidence="5" id="KW-1185">Reference proteome</keyword>
<name>A0A5E4MW66_9HEMI</name>
<dbReference type="GO" id="GO:0060090">
    <property type="term" value="F:molecular adaptor activity"/>
    <property type="evidence" value="ECO:0007669"/>
    <property type="project" value="InterPro"/>
</dbReference>
<dbReference type="OrthoDB" id="271745at2759"/>
<feature type="domain" description="Roadblock/LAMTOR2" evidence="3">
    <location>
        <begin position="7"/>
        <end position="95"/>
    </location>
</feature>
<dbReference type="AlphaFoldDB" id="A0A5E4MW66"/>
<dbReference type="PANTHER" id="PTHR13323">
    <property type="entry name" value="LATE ENDOSOMAL/LYSOSOMAL MP1 INTERACTING PROTEIN"/>
    <property type="match status" value="1"/>
</dbReference>
<evidence type="ECO:0000256" key="1">
    <source>
        <dbReference type="ARBA" id="ARBA00007191"/>
    </source>
</evidence>
<protein>
    <recommendedName>
        <fullName evidence="2">Ragulator complex protein LAMTOR2 homolog</fullName>
    </recommendedName>
</protein>